<proteinExistence type="predicted"/>
<reference evidence="3 4" key="1">
    <citation type="submission" date="2019-04" db="EMBL/GenBank/DDBJ databases">
        <title>High contiguity whole genome sequence and gene annotation resource for two Venturia nashicola isolates.</title>
        <authorList>
            <person name="Prokchorchik M."/>
            <person name="Won K."/>
            <person name="Lee Y."/>
            <person name="Choi E.D."/>
            <person name="Segonzac C."/>
            <person name="Sohn K.H."/>
        </authorList>
    </citation>
    <scope>NUCLEOTIDE SEQUENCE [LARGE SCALE GENOMIC DNA]</scope>
    <source>
        <strain evidence="3 4">PRI2</strain>
    </source>
</reference>
<comment type="caution">
    <text evidence="3">The sequence shown here is derived from an EMBL/GenBank/DDBJ whole genome shotgun (WGS) entry which is preliminary data.</text>
</comment>
<keyword evidence="2" id="KW-0812">Transmembrane</keyword>
<keyword evidence="4" id="KW-1185">Reference proteome</keyword>
<dbReference type="Proteomes" id="UP000298493">
    <property type="component" value="Unassembled WGS sequence"/>
</dbReference>
<dbReference type="EMBL" id="SNSC02000008">
    <property type="protein sequence ID" value="TID22204.1"/>
    <property type="molecule type" value="Genomic_DNA"/>
</dbReference>
<organism evidence="3 4">
    <name type="scientific">Venturia nashicola</name>
    <dbReference type="NCBI Taxonomy" id="86259"/>
    <lineage>
        <taxon>Eukaryota</taxon>
        <taxon>Fungi</taxon>
        <taxon>Dikarya</taxon>
        <taxon>Ascomycota</taxon>
        <taxon>Pezizomycotina</taxon>
        <taxon>Dothideomycetes</taxon>
        <taxon>Pleosporomycetidae</taxon>
        <taxon>Venturiales</taxon>
        <taxon>Venturiaceae</taxon>
        <taxon>Venturia</taxon>
    </lineage>
</organism>
<dbReference type="STRING" id="86259.A0A4Z1PJV4"/>
<gene>
    <name evidence="3" type="ORF">E6O75_ATG10998</name>
</gene>
<evidence type="ECO:0000313" key="4">
    <source>
        <dbReference type="Proteomes" id="UP000298493"/>
    </source>
</evidence>
<protein>
    <submittedName>
        <fullName evidence="3">Uncharacterized protein</fullName>
    </submittedName>
</protein>
<feature type="compositionally biased region" description="Polar residues" evidence="1">
    <location>
        <begin position="381"/>
        <end position="394"/>
    </location>
</feature>
<keyword evidence="2" id="KW-0472">Membrane</keyword>
<feature type="region of interest" description="Disordered" evidence="1">
    <location>
        <begin position="380"/>
        <end position="400"/>
    </location>
</feature>
<sequence length="484" mass="56490">MPFAQARPQSFPRRWFRIVVVSICLFVFFATNSYRKRKWNISQDIPILGSRPSELFLYFPPTGGPYHPQVASYNVYKAKHPRTPLFIPFTRNNTILRQAVLSYIAAGWPRSDIVIVDNTGTMDANTKRTLPSDDPFFLDYDMFRRRYGVAILQTPTLLNFAQLQNFLLRQAIARNWQFYFWSHMDIAVLGAEDYTPYKSFYHRVLDALDTSDLDQYSISPSEPAISEEELNEGIDWRMPSGPNFPKSSREESSKLKKRLFNKKERKWAIKFFDFDNLALVNVAAWRQIGSWDVFIPYYSTDCDAYARVILHGYTKDAAQAGYIFDVADVVQDPEIRFFPGPTESTRSKWGLSPSGPEPAGGAIRSQRFEYLKSELQELMDQKNSNEQGRNTWQGRQIEGRPRKLPEPWSYDSRAFQASWWAMADYGRSMYIKKWGTMECDLESANKTLRDVWLSQYLVPESKAWEERMDEEDYWNARLAENAIR</sequence>
<feature type="transmembrane region" description="Helical" evidence="2">
    <location>
        <begin position="15"/>
        <end position="34"/>
    </location>
</feature>
<evidence type="ECO:0000256" key="2">
    <source>
        <dbReference type="SAM" id="Phobius"/>
    </source>
</evidence>
<keyword evidence="2" id="KW-1133">Transmembrane helix</keyword>
<dbReference type="AlphaFoldDB" id="A0A4Z1PJV4"/>
<name>A0A4Z1PJV4_9PEZI</name>
<evidence type="ECO:0000256" key="1">
    <source>
        <dbReference type="SAM" id="MobiDB-lite"/>
    </source>
</evidence>
<evidence type="ECO:0000313" key="3">
    <source>
        <dbReference type="EMBL" id="TID22204.1"/>
    </source>
</evidence>
<accession>A0A4Z1PJV4</accession>
<dbReference type="OrthoDB" id="3527108at2759"/>